<reference evidence="10 11" key="1">
    <citation type="submission" date="2019-09" db="EMBL/GenBank/DDBJ databases">
        <title>Bird 10,000 Genomes (B10K) Project - Family phase.</title>
        <authorList>
            <person name="Zhang G."/>
        </authorList>
    </citation>
    <scope>NUCLEOTIDE SEQUENCE [LARGE SCALE GENOMIC DNA]</scope>
    <source>
        <strain evidence="10">B10K-DU-001-21</strain>
        <tissue evidence="10">Muscle</tissue>
    </source>
</reference>
<dbReference type="Proteomes" id="UP000578343">
    <property type="component" value="Unassembled WGS sequence"/>
</dbReference>
<evidence type="ECO:0000313" key="10">
    <source>
        <dbReference type="EMBL" id="NXG75542.1"/>
    </source>
</evidence>
<comment type="subcellular location">
    <subcellularLocation>
        <location evidence="1">Secreted</location>
    </subcellularLocation>
</comment>
<sequence length="203" mass="22430">ARSRSRGRSHRLPPPLQALQVTKKFYAPREWNCAQAFAVVLRHDYREITALARVLPILVGKTYLDAASRGDPAGTTLLPRAPGHRAGHPPSPSPLPGTDIKVNYSITNQLQEKYFNCSISVSVPAGSTLLKVLQVAQEKEPETFSFKLKLTPWGPRVISIHGLASTDDKTYWQFFSGQKTLQDGVDTYKPQDGENIKAVFSSS</sequence>
<feature type="non-terminal residue" evidence="10">
    <location>
        <position position="1"/>
    </location>
</feature>
<evidence type="ECO:0000256" key="4">
    <source>
        <dbReference type="ARBA" id="ARBA00022525"/>
    </source>
</evidence>
<feature type="non-terminal residue" evidence="10">
    <location>
        <position position="203"/>
    </location>
</feature>
<dbReference type="OrthoDB" id="6343110at2759"/>
<name>A0A7K9EFV7_BARMA</name>
<evidence type="ECO:0000256" key="8">
    <source>
        <dbReference type="SAM" id="MobiDB-lite"/>
    </source>
</evidence>
<keyword evidence="6 7" id="KW-0170">Cobalt</keyword>
<protein>
    <submittedName>
        <fullName evidence="10">IF factor</fullName>
    </submittedName>
</protein>
<dbReference type="PANTHER" id="PTHR10559:SF15">
    <property type="entry name" value="COBALAMIN BINDING INTRINSIC FACTOR"/>
    <property type="match status" value="1"/>
</dbReference>
<dbReference type="AlphaFoldDB" id="A0A7K9EFV7"/>
<dbReference type="GO" id="GO:0015889">
    <property type="term" value="P:cobalamin transport"/>
    <property type="evidence" value="ECO:0007669"/>
    <property type="project" value="InterPro"/>
</dbReference>
<evidence type="ECO:0000256" key="6">
    <source>
        <dbReference type="ARBA" id="ARBA00023285"/>
    </source>
</evidence>
<proteinExistence type="inferred from homology"/>
<dbReference type="GO" id="GO:0031419">
    <property type="term" value="F:cobalamin binding"/>
    <property type="evidence" value="ECO:0007669"/>
    <property type="project" value="InterPro"/>
</dbReference>
<accession>A0A7K9EFV7</accession>
<evidence type="ECO:0000256" key="2">
    <source>
        <dbReference type="ARBA" id="ARBA00006449"/>
    </source>
</evidence>
<feature type="region of interest" description="Disordered" evidence="8">
    <location>
        <begin position="74"/>
        <end position="97"/>
    </location>
</feature>
<evidence type="ECO:0000256" key="3">
    <source>
        <dbReference type="ARBA" id="ARBA00022426"/>
    </source>
</evidence>
<dbReference type="InterPro" id="IPR051588">
    <property type="entry name" value="Cobalamin_Transport"/>
</dbReference>
<dbReference type="Gene3D" id="1.50.10.20">
    <property type="match status" value="1"/>
</dbReference>
<gene>
    <name evidence="10" type="primary">Gif_1</name>
    <name evidence="10" type="ORF">BARMAR_R03862</name>
</gene>
<keyword evidence="11" id="KW-1185">Reference proteome</keyword>
<evidence type="ECO:0000256" key="1">
    <source>
        <dbReference type="ARBA" id="ARBA00004613"/>
    </source>
</evidence>
<dbReference type="Pfam" id="PF01122">
    <property type="entry name" value="Cobalamin_bind"/>
    <property type="match status" value="1"/>
</dbReference>
<dbReference type="Pfam" id="PF14478">
    <property type="entry name" value="DUF4430"/>
    <property type="match status" value="1"/>
</dbReference>
<keyword evidence="5" id="KW-0732">Signal</keyword>
<keyword evidence="3" id="KW-0813">Transport</keyword>
<dbReference type="InterPro" id="IPR027954">
    <property type="entry name" value="Transcobalamin-like_C"/>
</dbReference>
<dbReference type="PANTHER" id="PTHR10559">
    <property type="entry name" value="TRANSCOBALAMIN-1/GASTRIC INTRINSIC FACTOR"/>
    <property type="match status" value="1"/>
</dbReference>
<keyword evidence="3" id="KW-0171">Cobalt transport</keyword>
<feature type="domain" description="Transcobalamin-like C-terminal" evidence="9">
    <location>
        <begin position="126"/>
        <end position="197"/>
    </location>
</feature>
<dbReference type="Gene3D" id="2.170.130.30">
    <property type="match status" value="1"/>
</dbReference>
<keyword evidence="3" id="KW-0406">Ion transport</keyword>
<evidence type="ECO:0000259" key="9">
    <source>
        <dbReference type="Pfam" id="PF14478"/>
    </source>
</evidence>
<evidence type="ECO:0000313" key="11">
    <source>
        <dbReference type="Proteomes" id="UP000578343"/>
    </source>
</evidence>
<comment type="caution">
    <text evidence="10">The sequence shown here is derived from an EMBL/GenBank/DDBJ whole genome shotgun (WGS) entry which is preliminary data.</text>
</comment>
<keyword evidence="4" id="KW-0964">Secreted</keyword>
<dbReference type="EMBL" id="VWZK01013253">
    <property type="protein sequence ID" value="NXG75542.1"/>
    <property type="molecule type" value="Genomic_DNA"/>
</dbReference>
<dbReference type="GO" id="GO:0006824">
    <property type="term" value="P:cobalt ion transport"/>
    <property type="evidence" value="ECO:0007669"/>
    <property type="project" value="UniProtKB-KW"/>
</dbReference>
<evidence type="ECO:0000256" key="5">
    <source>
        <dbReference type="ARBA" id="ARBA00022729"/>
    </source>
</evidence>
<organism evidence="10 11">
    <name type="scientific">Baryphthengus martii</name>
    <name type="common">Rufous motmot</name>
    <dbReference type="NCBI Taxonomy" id="176943"/>
    <lineage>
        <taxon>Eukaryota</taxon>
        <taxon>Metazoa</taxon>
        <taxon>Chordata</taxon>
        <taxon>Craniata</taxon>
        <taxon>Vertebrata</taxon>
        <taxon>Euteleostomi</taxon>
        <taxon>Archelosauria</taxon>
        <taxon>Archosauria</taxon>
        <taxon>Dinosauria</taxon>
        <taxon>Saurischia</taxon>
        <taxon>Theropoda</taxon>
        <taxon>Coelurosauria</taxon>
        <taxon>Aves</taxon>
        <taxon>Neognathae</taxon>
        <taxon>Neoaves</taxon>
        <taxon>Telluraves</taxon>
        <taxon>Coraciimorphae</taxon>
        <taxon>Coraciiformes</taxon>
        <taxon>Momotidae</taxon>
        <taxon>Baryphthengus</taxon>
    </lineage>
</organism>
<dbReference type="InterPro" id="IPR002157">
    <property type="entry name" value="Cbl-bd_prot"/>
</dbReference>
<evidence type="ECO:0000256" key="7">
    <source>
        <dbReference type="PIRSR" id="PIRSR602157-1"/>
    </source>
</evidence>
<feature type="binding site" evidence="7">
    <location>
        <position position="181"/>
    </location>
    <ligand>
        <name>cyanocob(III)alamin</name>
        <dbReference type="ChEBI" id="CHEBI:17439"/>
    </ligand>
</feature>
<comment type="similarity">
    <text evidence="2">Belongs to the eukaryotic cobalamin transport proteins family.</text>
</comment>
<dbReference type="GO" id="GO:0005615">
    <property type="term" value="C:extracellular space"/>
    <property type="evidence" value="ECO:0007669"/>
    <property type="project" value="TreeGrafter"/>
</dbReference>